<evidence type="ECO:0000256" key="1">
    <source>
        <dbReference type="SAM" id="Phobius"/>
    </source>
</evidence>
<sequence>MDGYTVMLYMAYAMAIMSVFTIAYAIINYKLQSKALKLYADYIRMTLNLPEVKRFTESQRKPKIDVGEDREGKKVLVRYYTRELDRDHPSVTVYIDKQSMKVLKAEVKGETEGKKK</sequence>
<name>A0A7C2YTF1_9CREN</name>
<dbReference type="EMBL" id="DSFE01000067">
    <property type="protein sequence ID" value="HEU97818.1"/>
    <property type="molecule type" value="Genomic_DNA"/>
</dbReference>
<accession>A0A7C2YTF1</accession>
<proteinExistence type="predicted"/>
<keyword evidence="1" id="KW-0812">Transmembrane</keyword>
<dbReference type="Proteomes" id="UP000885664">
    <property type="component" value="Unassembled WGS sequence"/>
</dbReference>
<organism evidence="2">
    <name type="scientific">Fervidicoccus fontis</name>
    <dbReference type="NCBI Taxonomy" id="683846"/>
    <lineage>
        <taxon>Archaea</taxon>
        <taxon>Thermoproteota</taxon>
        <taxon>Thermoprotei</taxon>
        <taxon>Fervidicoccales</taxon>
        <taxon>Fervidicoccaceae</taxon>
        <taxon>Fervidicoccus</taxon>
    </lineage>
</organism>
<keyword evidence="1" id="KW-1133">Transmembrane helix</keyword>
<gene>
    <name evidence="2" type="ORF">ENO36_03060</name>
</gene>
<evidence type="ECO:0000313" key="2">
    <source>
        <dbReference type="EMBL" id="HEU97818.1"/>
    </source>
</evidence>
<reference evidence="2" key="1">
    <citation type="journal article" date="2020" name="mSystems">
        <title>Genome- and Community-Level Interaction Insights into Carbon Utilization and Element Cycling Functions of Hydrothermarchaeota in Hydrothermal Sediment.</title>
        <authorList>
            <person name="Zhou Z."/>
            <person name="Liu Y."/>
            <person name="Xu W."/>
            <person name="Pan J."/>
            <person name="Luo Z.H."/>
            <person name="Li M."/>
        </authorList>
    </citation>
    <scope>NUCLEOTIDE SEQUENCE [LARGE SCALE GENOMIC DNA]</scope>
    <source>
        <strain evidence="2">SpSt-1259</strain>
    </source>
</reference>
<feature type="transmembrane region" description="Helical" evidence="1">
    <location>
        <begin position="6"/>
        <end position="27"/>
    </location>
</feature>
<keyword evidence="1" id="KW-0472">Membrane</keyword>
<comment type="caution">
    <text evidence="2">The sequence shown here is derived from an EMBL/GenBank/DDBJ whole genome shotgun (WGS) entry which is preliminary data.</text>
</comment>
<dbReference type="AlphaFoldDB" id="A0A7C2YTF1"/>
<protein>
    <submittedName>
        <fullName evidence="2">Uncharacterized protein</fullName>
    </submittedName>
</protein>